<dbReference type="AlphaFoldDB" id="A0AAE2ZKJ8"/>
<evidence type="ECO:0000313" key="2">
    <source>
        <dbReference type="EMBL" id="MBW8638238.1"/>
    </source>
</evidence>
<keyword evidence="3" id="KW-1185">Reference proteome</keyword>
<comment type="caution">
    <text evidence="2">The sequence shown here is derived from an EMBL/GenBank/DDBJ whole genome shotgun (WGS) entry which is preliminary data.</text>
</comment>
<evidence type="ECO:0000259" key="1">
    <source>
        <dbReference type="Pfam" id="PF01863"/>
    </source>
</evidence>
<dbReference type="Gene3D" id="3.30.2010.10">
    <property type="entry name" value="Metalloproteases ('zincins'), catalytic domain"/>
    <property type="match status" value="1"/>
</dbReference>
<dbReference type="CDD" id="cd07344">
    <property type="entry name" value="M48_yhfN_like"/>
    <property type="match status" value="1"/>
</dbReference>
<protein>
    <submittedName>
        <fullName evidence="2">M48 family metallopeptidase</fullName>
    </submittedName>
</protein>
<dbReference type="Proteomes" id="UP001196509">
    <property type="component" value="Unassembled WGS sequence"/>
</dbReference>
<dbReference type="InterPro" id="IPR002725">
    <property type="entry name" value="YgjP-like_metallopeptidase"/>
</dbReference>
<feature type="domain" description="YgjP-like metallopeptidase" evidence="1">
    <location>
        <begin position="31"/>
        <end position="232"/>
    </location>
</feature>
<dbReference type="RefSeq" id="WP_220228879.1">
    <property type="nucleotide sequence ID" value="NZ_JAICBX010000002.1"/>
</dbReference>
<accession>A0AAE2ZKJ8</accession>
<dbReference type="InterPro" id="IPR053136">
    <property type="entry name" value="UTP_pyrophosphatase-like"/>
</dbReference>
<dbReference type="PANTHER" id="PTHR30399">
    <property type="entry name" value="UNCHARACTERIZED PROTEIN YGJP"/>
    <property type="match status" value="1"/>
</dbReference>
<dbReference type="EMBL" id="JAICBX010000002">
    <property type="protein sequence ID" value="MBW8638238.1"/>
    <property type="molecule type" value="Genomic_DNA"/>
</dbReference>
<dbReference type="Pfam" id="PF01863">
    <property type="entry name" value="YgjP-like"/>
    <property type="match status" value="1"/>
</dbReference>
<proteinExistence type="predicted"/>
<evidence type="ECO:0000313" key="3">
    <source>
        <dbReference type="Proteomes" id="UP001196509"/>
    </source>
</evidence>
<name>A0AAE2ZKJ8_9HYPH</name>
<dbReference type="PANTHER" id="PTHR30399:SF1">
    <property type="entry name" value="UTP PYROPHOSPHATASE"/>
    <property type="match status" value="1"/>
</dbReference>
<reference evidence="2" key="1">
    <citation type="submission" date="2021-08" db="EMBL/GenBank/DDBJ databases">
        <title>Hoeflea bacterium WL0058 sp. nov., isolated from the sediment.</title>
        <authorList>
            <person name="Wang L."/>
            <person name="Zhang D."/>
        </authorList>
    </citation>
    <scope>NUCLEOTIDE SEQUENCE</scope>
    <source>
        <strain evidence="2">WL0058</strain>
    </source>
</reference>
<gene>
    <name evidence="2" type="ORF">K1W69_13665</name>
</gene>
<organism evidence="2 3">
    <name type="scientific">Flavimaribacter sediminis</name>
    <dbReference type="NCBI Taxonomy" id="2865987"/>
    <lineage>
        <taxon>Bacteria</taxon>
        <taxon>Pseudomonadati</taxon>
        <taxon>Pseudomonadota</taxon>
        <taxon>Alphaproteobacteria</taxon>
        <taxon>Hyphomicrobiales</taxon>
        <taxon>Rhizobiaceae</taxon>
        <taxon>Flavimaribacter</taxon>
    </lineage>
</organism>
<sequence>MTLPANPKERDIAVAGRRLPLTIREHSRATRLTLRIEPGGRALRMTVPPGVSDREVERFLLRNNGWLSSRLGKLPRPNSLADGGSIQIRGVDHTIRRTGAARGLTEARETGEGRILFVGGAPEHLARRIVDYLRREARAELEAAVARHASALGRKPRAIRLKDTRSRWGSCSSEGNLSFSWRIIMAPDHVLDYLAAHEVAHLREMNHGPGFWKLCRTLCPRTDEAKTWLKRHGSALHAVDFG</sequence>